<evidence type="ECO:0000256" key="8">
    <source>
        <dbReference type="ARBA" id="ARBA00023136"/>
    </source>
</evidence>
<protein>
    <submittedName>
        <fullName evidence="12">Putative ABC transporter ATP-binding protein</fullName>
    </submittedName>
</protein>
<dbReference type="FunFam" id="3.40.50.300:FF:000221">
    <property type="entry name" value="Multidrug ABC transporter ATP-binding protein"/>
    <property type="match status" value="1"/>
</dbReference>
<keyword evidence="3" id="KW-1003">Cell membrane</keyword>
<feature type="transmembrane region" description="Helical" evidence="9">
    <location>
        <begin position="336"/>
        <end position="358"/>
    </location>
</feature>
<keyword evidence="5" id="KW-0547">Nucleotide-binding</keyword>
<sequence>MLKIFKYLKESKWSVLAIIVLLIVQAYCDLALPQYTADIVDVGIGQKGIEGLVPEHMRESAFESLAMFLTGEEREQMASAYEQTEDGSYVFRGGQEEKEALNESMGLALLLVSMMESGGTGDIFGMSEFGGTVGISGMPGVGVAGGNAVAPEDNGMAATEAAEAPEGNVPAGGVMPELTGELTDAQILAVREQLLQSLGDTAETVAAQKAVLFIQQEYEQLGMDLGRIQRNYLYRTGGMMLVYSVVMMATAILVGLLAARIGAKLGLNLRERVFTKVVSFSHAEMEQFSTASLITRSTNDIQQVQMVVVMMLRMVVYAPIIGIGGVVKVLRTRTGMGWIIVVAVVLILALVGVLMAVAMPKFKKMQTLVDRMNLVSREILTGVPVIRAFSREKFEEARFDRANRDLMQTQLFTNRVMNVMMPVMMLIMNGISIMIVWFGAKGIDMGNLMVGDMLAFITYTMQIVMSFLMLTMISVMLPRAGVAAGRIEEVIGTQAGVRDKDQVQDDRLKSPEGVLAFEDVSFRYPGADEDALEHLTFMARPGETTAIIGSTGCGKSTLLNLIPRFYDVTAGRITIDGVDIRDVSQHKLRSLLGYVPQKAVLFSGDIASNLKFGGAWKEGIPDISDRQMREAAEIAQATEFIESKPDRYHSEISQGGTNVSGGQKQRLSIARAIAKAPKIFLFDDSFSALDYKTDVTLRKALREKTADATVIIVAQRISTILHADRIIVLDEGRIAGMGTHSELLRECGAYREIARSQLSEAELEGGASI</sequence>
<dbReference type="GO" id="GO:0140359">
    <property type="term" value="F:ABC-type transporter activity"/>
    <property type="evidence" value="ECO:0007669"/>
    <property type="project" value="InterPro"/>
</dbReference>
<evidence type="ECO:0000256" key="4">
    <source>
        <dbReference type="ARBA" id="ARBA00022692"/>
    </source>
</evidence>
<feature type="transmembrane region" description="Helical" evidence="9">
    <location>
        <begin position="306"/>
        <end position="330"/>
    </location>
</feature>
<dbReference type="OrthoDB" id="9762778at2"/>
<evidence type="ECO:0000256" key="1">
    <source>
        <dbReference type="ARBA" id="ARBA00004651"/>
    </source>
</evidence>
<keyword evidence="2" id="KW-0813">Transport</keyword>
<feature type="transmembrane region" description="Helical" evidence="9">
    <location>
        <begin position="453"/>
        <end position="477"/>
    </location>
</feature>
<dbReference type="SUPFAM" id="SSF52540">
    <property type="entry name" value="P-loop containing nucleoside triphosphate hydrolases"/>
    <property type="match status" value="1"/>
</dbReference>
<dbReference type="InterPro" id="IPR017871">
    <property type="entry name" value="ABC_transporter-like_CS"/>
</dbReference>
<feature type="transmembrane region" description="Helical" evidence="9">
    <location>
        <begin position="416"/>
        <end position="438"/>
    </location>
</feature>
<dbReference type="PROSITE" id="PS50893">
    <property type="entry name" value="ABC_TRANSPORTER_2"/>
    <property type="match status" value="1"/>
</dbReference>
<keyword evidence="13" id="KW-1185">Reference proteome</keyword>
<dbReference type="Pfam" id="PF00664">
    <property type="entry name" value="ABC_membrane"/>
    <property type="match status" value="1"/>
</dbReference>
<evidence type="ECO:0000313" key="13">
    <source>
        <dbReference type="Proteomes" id="UP000236311"/>
    </source>
</evidence>
<dbReference type="InterPro" id="IPR039421">
    <property type="entry name" value="Type_1_exporter"/>
</dbReference>
<dbReference type="InterPro" id="IPR003439">
    <property type="entry name" value="ABC_transporter-like_ATP-bd"/>
</dbReference>
<dbReference type="InterPro" id="IPR036640">
    <property type="entry name" value="ABC1_TM_sf"/>
</dbReference>
<dbReference type="Pfam" id="PF00005">
    <property type="entry name" value="ABC_tran"/>
    <property type="match status" value="1"/>
</dbReference>
<keyword evidence="7 9" id="KW-1133">Transmembrane helix</keyword>
<evidence type="ECO:0000256" key="9">
    <source>
        <dbReference type="SAM" id="Phobius"/>
    </source>
</evidence>
<comment type="subcellular location">
    <subcellularLocation>
        <location evidence="1">Cell membrane</location>
        <topology evidence="1">Multi-pass membrane protein</topology>
    </subcellularLocation>
</comment>
<dbReference type="PROSITE" id="PS00211">
    <property type="entry name" value="ABC_TRANSPORTER_1"/>
    <property type="match status" value="1"/>
</dbReference>
<dbReference type="InterPro" id="IPR011527">
    <property type="entry name" value="ABC1_TM_dom"/>
</dbReference>
<dbReference type="Gene3D" id="1.20.1560.10">
    <property type="entry name" value="ABC transporter type 1, transmembrane domain"/>
    <property type="match status" value="1"/>
</dbReference>
<dbReference type="GO" id="GO:0016887">
    <property type="term" value="F:ATP hydrolysis activity"/>
    <property type="evidence" value="ECO:0007669"/>
    <property type="project" value="InterPro"/>
</dbReference>
<feature type="domain" description="ABC transporter" evidence="10">
    <location>
        <begin position="515"/>
        <end position="756"/>
    </location>
</feature>
<accession>A0A2K4ZD45</accession>
<evidence type="ECO:0000256" key="5">
    <source>
        <dbReference type="ARBA" id="ARBA00022741"/>
    </source>
</evidence>
<gene>
    <name evidence="12" type="ORF">AMURIS_01085</name>
</gene>
<reference evidence="12 13" key="1">
    <citation type="submission" date="2018-01" db="EMBL/GenBank/DDBJ databases">
        <authorList>
            <person name="Gaut B.S."/>
            <person name="Morton B.R."/>
            <person name="Clegg M.T."/>
            <person name="Duvall M.R."/>
        </authorList>
    </citation>
    <scope>NUCLEOTIDE SEQUENCE [LARGE SCALE GENOMIC DNA]</scope>
    <source>
        <strain evidence="12">GP69</strain>
    </source>
</reference>
<evidence type="ECO:0000256" key="2">
    <source>
        <dbReference type="ARBA" id="ARBA00022448"/>
    </source>
</evidence>
<dbReference type="InterPro" id="IPR003593">
    <property type="entry name" value="AAA+_ATPase"/>
</dbReference>
<keyword evidence="4 9" id="KW-0812">Transmembrane</keyword>
<dbReference type="GO" id="GO:0005524">
    <property type="term" value="F:ATP binding"/>
    <property type="evidence" value="ECO:0007669"/>
    <property type="project" value="UniProtKB-KW"/>
</dbReference>
<dbReference type="AlphaFoldDB" id="A0A2K4ZD45"/>
<feature type="transmembrane region" description="Helical" evidence="9">
    <location>
        <begin position="240"/>
        <end position="263"/>
    </location>
</feature>
<dbReference type="InterPro" id="IPR027417">
    <property type="entry name" value="P-loop_NTPase"/>
</dbReference>
<keyword evidence="8 9" id="KW-0472">Membrane</keyword>
<dbReference type="Proteomes" id="UP000236311">
    <property type="component" value="Unassembled WGS sequence"/>
</dbReference>
<dbReference type="CDD" id="cd18548">
    <property type="entry name" value="ABC_6TM_Tm287_like"/>
    <property type="match status" value="1"/>
</dbReference>
<evidence type="ECO:0000259" key="11">
    <source>
        <dbReference type="PROSITE" id="PS50929"/>
    </source>
</evidence>
<evidence type="ECO:0000256" key="3">
    <source>
        <dbReference type="ARBA" id="ARBA00022475"/>
    </source>
</evidence>
<dbReference type="RefSeq" id="WP_103238461.1">
    <property type="nucleotide sequence ID" value="NZ_JANJZD010000004.1"/>
</dbReference>
<name>A0A2K4ZD45_9FIRM</name>
<evidence type="ECO:0000259" key="10">
    <source>
        <dbReference type="PROSITE" id="PS50893"/>
    </source>
</evidence>
<evidence type="ECO:0000313" key="12">
    <source>
        <dbReference type="EMBL" id="SOY28378.1"/>
    </source>
</evidence>
<dbReference type="PROSITE" id="PS50929">
    <property type="entry name" value="ABC_TM1F"/>
    <property type="match status" value="1"/>
</dbReference>
<dbReference type="EMBL" id="OFSM01000004">
    <property type="protein sequence ID" value="SOY28378.1"/>
    <property type="molecule type" value="Genomic_DNA"/>
</dbReference>
<proteinExistence type="predicted"/>
<dbReference type="PANTHER" id="PTHR24221">
    <property type="entry name" value="ATP-BINDING CASSETTE SUB-FAMILY B"/>
    <property type="match status" value="1"/>
</dbReference>
<dbReference type="GO" id="GO:0005886">
    <property type="term" value="C:plasma membrane"/>
    <property type="evidence" value="ECO:0007669"/>
    <property type="project" value="UniProtKB-SubCell"/>
</dbReference>
<feature type="domain" description="ABC transmembrane type-1" evidence="11">
    <location>
        <begin position="225"/>
        <end position="479"/>
    </location>
</feature>
<evidence type="ECO:0000256" key="6">
    <source>
        <dbReference type="ARBA" id="ARBA00022840"/>
    </source>
</evidence>
<dbReference type="SUPFAM" id="SSF90123">
    <property type="entry name" value="ABC transporter transmembrane region"/>
    <property type="match status" value="1"/>
</dbReference>
<organism evidence="12 13">
    <name type="scientific">Acetatifactor muris</name>
    <dbReference type="NCBI Taxonomy" id="879566"/>
    <lineage>
        <taxon>Bacteria</taxon>
        <taxon>Bacillati</taxon>
        <taxon>Bacillota</taxon>
        <taxon>Clostridia</taxon>
        <taxon>Lachnospirales</taxon>
        <taxon>Lachnospiraceae</taxon>
        <taxon>Acetatifactor</taxon>
    </lineage>
</organism>
<dbReference type="PANTHER" id="PTHR24221:SF276">
    <property type="entry name" value="ABC TRANSPORTER, ATP-BINDING_PERMEASE PROTEIN"/>
    <property type="match status" value="1"/>
</dbReference>
<dbReference type="SMART" id="SM00382">
    <property type="entry name" value="AAA"/>
    <property type="match status" value="1"/>
</dbReference>
<evidence type="ECO:0000256" key="7">
    <source>
        <dbReference type="ARBA" id="ARBA00022989"/>
    </source>
</evidence>
<dbReference type="Gene3D" id="3.40.50.300">
    <property type="entry name" value="P-loop containing nucleotide triphosphate hydrolases"/>
    <property type="match status" value="1"/>
</dbReference>
<keyword evidence="6 12" id="KW-0067">ATP-binding</keyword>